<dbReference type="GO" id="GO:0000981">
    <property type="term" value="F:DNA-binding transcription factor activity, RNA polymerase II-specific"/>
    <property type="evidence" value="ECO:0007669"/>
    <property type="project" value="InterPro"/>
</dbReference>
<dbReference type="Pfam" id="PF00412">
    <property type="entry name" value="LIM"/>
    <property type="match status" value="2"/>
</dbReference>
<dbReference type="PROSITE" id="PS00478">
    <property type="entry name" value="LIM_DOMAIN_1"/>
    <property type="match status" value="1"/>
</dbReference>
<sequence length="436" mass="49144">MLESHVLPTFGPFSRVLLTSHLRRIKNSWNGRRLVESTVVRKKNIGTLILDETSPAQHTVASWHPLADARRFRAFTMFSESDIEHKPLLAIGQVVDSIGTSRGQQLNSTAPIIKPDPDSCCRQCRTPILDQFMLKIAGAVYHEDCAQCSICSMKLHEKCYEREGSLYCKMHYYNFRECSPYRCSGCKLGISPSDMVFKLKTGIVYHVNCHRCYVCGKQLSPGEHIIVDDYTRSVSCIHHQNLPSTFDDPSTDPRPSLMDPNTSVPLGMMPMEDANSLPGYSGDSPYPIASDSPSSSSMQLYPFELYGYSEFCSEDSKYLKRRGPRTTIKQNQLDVLNRIFSNTPKPSKHARAKLALETGLSMRVIQVWFQNRRSKERRLKHLCNYLRHYEQQGLVPPPIGLANADSLLGSGQFSPPQGFVFDQSQCGPDDEGEMSS</sequence>
<dbReference type="SMART" id="SM00389">
    <property type="entry name" value="HOX"/>
    <property type="match status" value="1"/>
</dbReference>
<evidence type="ECO:0000256" key="8">
    <source>
        <dbReference type="ARBA" id="ARBA00023242"/>
    </source>
</evidence>
<dbReference type="InterPro" id="IPR009057">
    <property type="entry name" value="Homeodomain-like_sf"/>
</dbReference>
<keyword evidence="2 10" id="KW-0479">Metal-binding</keyword>
<dbReference type="AlphaFoldDB" id="A0A1I7YU33"/>
<dbReference type="CDD" id="cd00086">
    <property type="entry name" value="homeodomain"/>
    <property type="match status" value="1"/>
</dbReference>
<dbReference type="InterPro" id="IPR050453">
    <property type="entry name" value="LIM_Homeobox_TF"/>
</dbReference>
<keyword evidence="5 10" id="KW-0440">LIM domain</keyword>
<evidence type="ECO:0000256" key="9">
    <source>
        <dbReference type="PROSITE-ProRule" id="PRU00108"/>
    </source>
</evidence>
<keyword evidence="7 9" id="KW-0371">Homeobox</keyword>
<dbReference type="PROSITE" id="PS50023">
    <property type="entry name" value="LIM_DOMAIN_2"/>
    <property type="match status" value="2"/>
</dbReference>
<evidence type="ECO:0000256" key="2">
    <source>
        <dbReference type="ARBA" id="ARBA00022723"/>
    </source>
</evidence>
<dbReference type="SUPFAM" id="SSF57716">
    <property type="entry name" value="Glucocorticoid receptor-like (DNA-binding domain)"/>
    <property type="match status" value="1"/>
</dbReference>
<keyword evidence="4 10" id="KW-0862">Zinc</keyword>
<accession>A0A1I7YU33</accession>
<evidence type="ECO:0000256" key="7">
    <source>
        <dbReference type="ARBA" id="ARBA00023155"/>
    </source>
</evidence>
<keyword evidence="6 9" id="KW-0238">DNA-binding</keyword>
<keyword evidence="8 9" id="KW-0539">Nucleus</keyword>
<dbReference type="FunFam" id="1.10.10.60:FF:000620">
    <property type="entry name" value="Mechanosensory protein 3"/>
    <property type="match status" value="1"/>
</dbReference>
<reference evidence="15" key="1">
    <citation type="submission" date="2016-11" db="UniProtKB">
        <authorList>
            <consortium name="WormBaseParasite"/>
        </authorList>
    </citation>
    <scope>IDENTIFICATION</scope>
</reference>
<feature type="DNA-binding region" description="Homeobox" evidence="9">
    <location>
        <begin position="321"/>
        <end position="380"/>
    </location>
</feature>
<dbReference type="Gene3D" id="1.10.10.60">
    <property type="entry name" value="Homeodomain-like"/>
    <property type="match status" value="1"/>
</dbReference>
<keyword evidence="14" id="KW-1185">Reference proteome</keyword>
<dbReference type="SUPFAM" id="SSF46689">
    <property type="entry name" value="Homeodomain-like"/>
    <property type="match status" value="1"/>
</dbReference>
<feature type="domain" description="Homeobox" evidence="13">
    <location>
        <begin position="319"/>
        <end position="379"/>
    </location>
</feature>
<evidence type="ECO:0000259" key="13">
    <source>
        <dbReference type="PROSITE" id="PS50071"/>
    </source>
</evidence>
<keyword evidence="3" id="KW-0677">Repeat</keyword>
<dbReference type="GO" id="GO:0046872">
    <property type="term" value="F:metal ion binding"/>
    <property type="evidence" value="ECO:0007669"/>
    <property type="project" value="UniProtKB-KW"/>
</dbReference>
<organism evidence="14 15">
    <name type="scientific">Steinernema glaseri</name>
    <dbReference type="NCBI Taxonomy" id="37863"/>
    <lineage>
        <taxon>Eukaryota</taxon>
        <taxon>Metazoa</taxon>
        <taxon>Ecdysozoa</taxon>
        <taxon>Nematoda</taxon>
        <taxon>Chromadorea</taxon>
        <taxon>Rhabditida</taxon>
        <taxon>Tylenchina</taxon>
        <taxon>Panagrolaimomorpha</taxon>
        <taxon>Strongyloidoidea</taxon>
        <taxon>Steinernematidae</taxon>
        <taxon>Steinernema</taxon>
    </lineage>
</organism>
<comment type="subcellular location">
    <subcellularLocation>
        <location evidence="1 9 11">Nucleus</location>
    </subcellularLocation>
</comment>
<dbReference type="WBParaSite" id="L893_g19733.t1">
    <property type="protein sequence ID" value="L893_g19733.t1"/>
    <property type="gene ID" value="L893_g19733"/>
</dbReference>
<dbReference type="InterPro" id="IPR001356">
    <property type="entry name" value="HD"/>
</dbReference>
<dbReference type="GO" id="GO:0030182">
    <property type="term" value="P:neuron differentiation"/>
    <property type="evidence" value="ECO:0007669"/>
    <property type="project" value="TreeGrafter"/>
</dbReference>
<dbReference type="Gene3D" id="2.10.110.10">
    <property type="entry name" value="Cysteine Rich Protein"/>
    <property type="match status" value="2"/>
</dbReference>
<dbReference type="InterPro" id="IPR017970">
    <property type="entry name" value="Homeobox_CS"/>
</dbReference>
<dbReference type="GO" id="GO:0005634">
    <property type="term" value="C:nucleus"/>
    <property type="evidence" value="ECO:0007669"/>
    <property type="project" value="UniProtKB-SubCell"/>
</dbReference>
<dbReference type="Proteomes" id="UP000095287">
    <property type="component" value="Unplaced"/>
</dbReference>
<feature type="domain" description="LIM zinc-binding" evidence="12">
    <location>
        <begin position="119"/>
        <end position="178"/>
    </location>
</feature>
<evidence type="ECO:0000313" key="15">
    <source>
        <dbReference type="WBParaSite" id="L893_g19733.t1"/>
    </source>
</evidence>
<name>A0A1I7YU33_9BILA</name>
<protein>
    <submittedName>
        <fullName evidence="15">Homeobox domain-containing protein</fullName>
    </submittedName>
</protein>
<dbReference type="SMART" id="SM00132">
    <property type="entry name" value="LIM"/>
    <property type="match status" value="2"/>
</dbReference>
<evidence type="ECO:0000256" key="1">
    <source>
        <dbReference type="ARBA" id="ARBA00004123"/>
    </source>
</evidence>
<feature type="domain" description="LIM zinc-binding" evidence="12">
    <location>
        <begin position="181"/>
        <end position="248"/>
    </location>
</feature>
<dbReference type="GO" id="GO:0000977">
    <property type="term" value="F:RNA polymerase II transcription regulatory region sequence-specific DNA binding"/>
    <property type="evidence" value="ECO:0007669"/>
    <property type="project" value="TreeGrafter"/>
</dbReference>
<evidence type="ECO:0000256" key="3">
    <source>
        <dbReference type="ARBA" id="ARBA00022737"/>
    </source>
</evidence>
<evidence type="ECO:0000259" key="12">
    <source>
        <dbReference type="PROSITE" id="PS50023"/>
    </source>
</evidence>
<evidence type="ECO:0000256" key="5">
    <source>
        <dbReference type="ARBA" id="ARBA00023038"/>
    </source>
</evidence>
<evidence type="ECO:0000256" key="10">
    <source>
        <dbReference type="PROSITE-ProRule" id="PRU00125"/>
    </source>
</evidence>
<evidence type="ECO:0000256" key="4">
    <source>
        <dbReference type="ARBA" id="ARBA00022833"/>
    </source>
</evidence>
<dbReference type="PANTHER" id="PTHR24208">
    <property type="entry name" value="LIM/HOMEOBOX PROTEIN LHX"/>
    <property type="match status" value="1"/>
</dbReference>
<evidence type="ECO:0000256" key="6">
    <source>
        <dbReference type="ARBA" id="ARBA00023125"/>
    </source>
</evidence>
<evidence type="ECO:0000313" key="14">
    <source>
        <dbReference type="Proteomes" id="UP000095287"/>
    </source>
</evidence>
<dbReference type="PANTHER" id="PTHR24208:SF170">
    <property type="entry name" value="MECHANOSENSORY PROTEIN 3"/>
    <property type="match status" value="1"/>
</dbReference>
<dbReference type="InterPro" id="IPR001781">
    <property type="entry name" value="Znf_LIM"/>
</dbReference>
<dbReference type="PROSITE" id="PS50071">
    <property type="entry name" value="HOMEOBOX_2"/>
    <property type="match status" value="1"/>
</dbReference>
<evidence type="ECO:0000256" key="11">
    <source>
        <dbReference type="RuleBase" id="RU000682"/>
    </source>
</evidence>
<proteinExistence type="predicted"/>
<dbReference type="PROSITE" id="PS00027">
    <property type="entry name" value="HOMEOBOX_1"/>
    <property type="match status" value="1"/>
</dbReference>
<dbReference type="Pfam" id="PF00046">
    <property type="entry name" value="Homeodomain"/>
    <property type="match status" value="1"/>
</dbReference>